<proteinExistence type="predicted"/>
<protein>
    <submittedName>
        <fullName evidence="1">Uncharacterized protein</fullName>
    </submittedName>
</protein>
<organism evidence="1">
    <name type="scientific">Caldilineaceae bacterium SB0664_bin_27</name>
    <dbReference type="NCBI Taxonomy" id="2605260"/>
    <lineage>
        <taxon>Bacteria</taxon>
        <taxon>Bacillati</taxon>
        <taxon>Chloroflexota</taxon>
        <taxon>Caldilineae</taxon>
        <taxon>Caldilineales</taxon>
        <taxon>Caldilineaceae</taxon>
    </lineage>
</organism>
<reference evidence="1" key="1">
    <citation type="submission" date="2019-09" db="EMBL/GenBank/DDBJ databases">
        <title>Characterisation of the sponge microbiome using genome-centric metagenomics.</title>
        <authorList>
            <person name="Engelberts J.P."/>
            <person name="Robbins S.J."/>
            <person name="De Goeij J.M."/>
            <person name="Aranda M."/>
            <person name="Bell S.C."/>
            <person name="Webster N.S."/>
        </authorList>
    </citation>
    <scope>NUCLEOTIDE SEQUENCE</scope>
    <source>
        <strain evidence="1">SB0664_bin_27</strain>
    </source>
</reference>
<dbReference type="AlphaFoldDB" id="A0A6B0YXJ5"/>
<name>A0A6B0YXJ5_9CHLR</name>
<dbReference type="EMBL" id="VXRG01000147">
    <property type="protein sequence ID" value="MXY95347.1"/>
    <property type="molecule type" value="Genomic_DNA"/>
</dbReference>
<gene>
    <name evidence="1" type="ORF">F4Y42_18045</name>
</gene>
<sequence>MSNESINWFFRILIGFTKKGNLKWYASLSSISLCENGELKLFAEWECHFKDGVVVVYEDEKEPAVKVGEDNTSKEIGTPDDAKDLRDLLKLEYPLDENSIPASTVGDFINEAYTEINSNE</sequence>
<accession>A0A6B0YXJ5</accession>
<evidence type="ECO:0000313" key="1">
    <source>
        <dbReference type="EMBL" id="MXY95347.1"/>
    </source>
</evidence>
<comment type="caution">
    <text evidence="1">The sequence shown here is derived from an EMBL/GenBank/DDBJ whole genome shotgun (WGS) entry which is preliminary data.</text>
</comment>